<organism evidence="6 7">
    <name type="scientific">Astyanax mexicanus</name>
    <name type="common">Blind cave fish</name>
    <name type="synonym">Astyanax fasciatus mexicanus</name>
    <dbReference type="NCBI Taxonomy" id="7994"/>
    <lineage>
        <taxon>Eukaryota</taxon>
        <taxon>Metazoa</taxon>
        <taxon>Chordata</taxon>
        <taxon>Craniata</taxon>
        <taxon>Vertebrata</taxon>
        <taxon>Euteleostomi</taxon>
        <taxon>Actinopterygii</taxon>
        <taxon>Neopterygii</taxon>
        <taxon>Teleostei</taxon>
        <taxon>Ostariophysi</taxon>
        <taxon>Characiformes</taxon>
        <taxon>Characoidei</taxon>
        <taxon>Acestrorhamphidae</taxon>
        <taxon>Acestrorhamphinae</taxon>
        <taxon>Astyanax</taxon>
    </lineage>
</organism>
<reference evidence="7" key="1">
    <citation type="submission" date="2013-03" db="EMBL/GenBank/DDBJ databases">
        <authorList>
            <person name="Jeffery W."/>
            <person name="Warren W."/>
            <person name="Wilson R.K."/>
        </authorList>
    </citation>
    <scope>NUCLEOTIDE SEQUENCE</scope>
    <source>
        <strain evidence="7">female</strain>
    </source>
</reference>
<dbReference type="STRING" id="7994.ENSAMXP00000053510"/>
<keyword evidence="4" id="KW-0325">Glycoprotein</keyword>
<evidence type="ECO:0000256" key="3">
    <source>
        <dbReference type="ARBA" id="ARBA00023136"/>
    </source>
</evidence>
<reference evidence="6" key="4">
    <citation type="submission" date="2025-09" db="UniProtKB">
        <authorList>
            <consortium name="Ensembl"/>
        </authorList>
    </citation>
    <scope>IDENTIFICATION</scope>
</reference>
<name>A0A3B1KHL7_ASTMX</name>
<keyword evidence="7" id="KW-1185">Reference proteome</keyword>
<evidence type="ECO:0000256" key="4">
    <source>
        <dbReference type="ARBA" id="ARBA00023180"/>
    </source>
</evidence>
<dbReference type="Bgee" id="ENSAMXG00000043794">
    <property type="expression patterns" value="Expressed in mesonephros and 12 other cell types or tissues"/>
</dbReference>
<proteinExistence type="predicted"/>
<dbReference type="InterPro" id="IPR013106">
    <property type="entry name" value="Ig_V-set"/>
</dbReference>
<dbReference type="InterPro" id="IPR015631">
    <property type="entry name" value="CD2/SLAM_rcpt"/>
</dbReference>
<dbReference type="AlphaFoldDB" id="A0A3B1KHL7"/>
<comment type="subcellular location">
    <subcellularLocation>
        <location evidence="1">Membrane</location>
    </subcellularLocation>
</comment>
<reference evidence="7" key="2">
    <citation type="journal article" date="2014" name="Nat. Commun.">
        <title>The cavefish genome reveals candidate genes for eye loss.</title>
        <authorList>
            <person name="McGaugh S.E."/>
            <person name="Gross J.B."/>
            <person name="Aken B."/>
            <person name="Blin M."/>
            <person name="Borowsky R."/>
            <person name="Chalopin D."/>
            <person name="Hinaux H."/>
            <person name="Jeffery W.R."/>
            <person name="Keene A."/>
            <person name="Ma L."/>
            <person name="Minx P."/>
            <person name="Murphy D."/>
            <person name="O'Quin K.E."/>
            <person name="Retaux S."/>
            <person name="Rohner N."/>
            <person name="Searle S.M."/>
            <person name="Stahl B.A."/>
            <person name="Tabin C."/>
            <person name="Volff J.N."/>
            <person name="Yoshizawa M."/>
            <person name="Warren W.C."/>
        </authorList>
    </citation>
    <scope>NUCLEOTIDE SEQUENCE [LARGE SCALE GENOMIC DNA]</scope>
    <source>
        <strain evidence="7">female</strain>
    </source>
</reference>
<dbReference type="Pfam" id="PF07686">
    <property type="entry name" value="V-set"/>
    <property type="match status" value="1"/>
</dbReference>
<protein>
    <recommendedName>
        <fullName evidence="5">Immunoglobulin V-set domain-containing protein</fullName>
    </recommendedName>
</protein>
<reference evidence="6" key="3">
    <citation type="submission" date="2025-08" db="UniProtKB">
        <authorList>
            <consortium name="Ensembl"/>
        </authorList>
    </citation>
    <scope>IDENTIFICATION</scope>
</reference>
<evidence type="ECO:0000256" key="2">
    <source>
        <dbReference type="ARBA" id="ARBA00022729"/>
    </source>
</evidence>
<evidence type="ECO:0000313" key="6">
    <source>
        <dbReference type="Ensembl" id="ENSAMXP00000053510.1"/>
    </source>
</evidence>
<dbReference type="GeneTree" id="ENSGT01140000282642"/>
<feature type="domain" description="Immunoglobulin V-set" evidence="5">
    <location>
        <begin position="20"/>
        <end position="114"/>
    </location>
</feature>
<dbReference type="Gene3D" id="2.60.40.10">
    <property type="entry name" value="Immunoglobulins"/>
    <property type="match status" value="1"/>
</dbReference>
<dbReference type="InterPro" id="IPR036179">
    <property type="entry name" value="Ig-like_dom_sf"/>
</dbReference>
<dbReference type="InterPro" id="IPR013783">
    <property type="entry name" value="Ig-like_fold"/>
</dbReference>
<dbReference type="Proteomes" id="UP000018467">
    <property type="component" value="Unassembled WGS sequence"/>
</dbReference>
<evidence type="ECO:0000256" key="1">
    <source>
        <dbReference type="ARBA" id="ARBA00004370"/>
    </source>
</evidence>
<dbReference type="SUPFAM" id="SSF48726">
    <property type="entry name" value="Immunoglobulin"/>
    <property type="match status" value="1"/>
</dbReference>
<evidence type="ECO:0000259" key="5">
    <source>
        <dbReference type="Pfam" id="PF07686"/>
    </source>
</evidence>
<dbReference type="Ensembl" id="ENSAMXT00000032111.1">
    <property type="protein sequence ID" value="ENSAMXP00000053510.1"/>
    <property type="gene ID" value="ENSAMXG00000043794.1"/>
</dbReference>
<dbReference type="GO" id="GO:0016020">
    <property type="term" value="C:membrane"/>
    <property type="evidence" value="ECO:0007669"/>
    <property type="project" value="UniProtKB-SubCell"/>
</dbReference>
<dbReference type="PANTHER" id="PTHR12080:SF56">
    <property type="entry name" value="NATURAL KILLER CELL RECEPTOR 2B4"/>
    <property type="match status" value="1"/>
</dbReference>
<sequence>MSIKFSNRHIVKNNHKSELLVKEAGTSVQMQIQEANFSTSSFDDFYWKLNKTKMIIFSQGKVKKLKDEFKDRMEFSQETFMLTLNKLKKTDSGLYEATASAKTDRSVAEYSLSVMDPVDPPVLTHVRIADPCNITLTCRGHDLSINSSCYNETCEEKNVTSSGGVALSLSVRDGAIICNHSNPVSWKQDNITFTELCPDKGTHTHTLTHTHTHTHIILKLLC</sequence>
<keyword evidence="2" id="KW-0732">Signal</keyword>
<keyword evidence="3" id="KW-0472">Membrane</keyword>
<accession>A0A3B1KHL7</accession>
<dbReference type="InParanoid" id="A0A3B1KHL7"/>
<evidence type="ECO:0000313" key="7">
    <source>
        <dbReference type="Proteomes" id="UP000018467"/>
    </source>
</evidence>
<dbReference type="PANTHER" id="PTHR12080">
    <property type="entry name" value="SIGNALING LYMPHOCYTIC ACTIVATION MOLECULE"/>
    <property type="match status" value="1"/>
</dbReference>